<evidence type="ECO:0000256" key="1">
    <source>
        <dbReference type="ARBA" id="ARBA00007074"/>
    </source>
</evidence>
<feature type="domain" description="NlpC/P60" evidence="5">
    <location>
        <begin position="175"/>
        <end position="299"/>
    </location>
</feature>
<dbReference type="Proteomes" id="UP000035996">
    <property type="component" value="Unassembled WGS sequence"/>
</dbReference>
<dbReference type="InterPro" id="IPR000064">
    <property type="entry name" value="NLP_P60_dom"/>
</dbReference>
<evidence type="ECO:0000259" key="5">
    <source>
        <dbReference type="PROSITE" id="PS51935"/>
    </source>
</evidence>
<keyword evidence="2" id="KW-0645">Protease</keyword>
<dbReference type="PROSITE" id="PS51935">
    <property type="entry name" value="NLPC_P60"/>
    <property type="match status" value="1"/>
</dbReference>
<dbReference type="AlphaFoldDB" id="A0A0J6FZ01"/>
<evidence type="ECO:0000256" key="3">
    <source>
        <dbReference type="ARBA" id="ARBA00022801"/>
    </source>
</evidence>
<dbReference type="PATRIC" id="fig|157733.3.peg.3061"/>
<dbReference type="PANTHER" id="PTHR47053">
    <property type="entry name" value="MUREIN DD-ENDOPEPTIDASE MEPH-RELATED"/>
    <property type="match status" value="1"/>
</dbReference>
<dbReference type="PANTHER" id="PTHR47053:SF3">
    <property type="entry name" value="GAMMA-D-GLUTAMYL-L-LYSINE DIPEPTIDYL-PEPTIDASE"/>
    <property type="match status" value="1"/>
</dbReference>
<keyword evidence="7" id="KW-1185">Reference proteome</keyword>
<gene>
    <name evidence="6" type="ORF">AB986_04155</name>
</gene>
<dbReference type="Gene3D" id="3.90.1720.10">
    <property type="entry name" value="endopeptidase domain like (from Nostoc punctiforme)"/>
    <property type="match status" value="1"/>
</dbReference>
<dbReference type="InterPro" id="IPR038765">
    <property type="entry name" value="Papain-like_cys_pep_sf"/>
</dbReference>
<evidence type="ECO:0000313" key="7">
    <source>
        <dbReference type="Proteomes" id="UP000035996"/>
    </source>
</evidence>
<reference evidence="6" key="1">
    <citation type="submission" date="2015-06" db="EMBL/GenBank/DDBJ databases">
        <authorList>
            <person name="Liu B."/>
            <person name="Wang J."/>
            <person name="Zhu Y."/>
            <person name="Liu G."/>
            <person name="Chen Q."/>
            <person name="Zheng C."/>
            <person name="Che J."/>
            <person name="Ge C."/>
            <person name="Shi H."/>
            <person name="Pan Z."/>
            <person name="Liu X."/>
        </authorList>
    </citation>
    <scope>NUCLEOTIDE SEQUENCE [LARGE SCALE GENOMIC DNA]</scope>
    <source>
        <strain evidence="6">DSM 16346</strain>
    </source>
</reference>
<dbReference type="InterPro" id="IPR057812">
    <property type="entry name" value="SH3_YKFC_2nd"/>
</dbReference>
<dbReference type="STRING" id="157733.AB986_04155"/>
<comment type="caution">
    <text evidence="6">The sequence shown here is derived from an EMBL/GenBank/DDBJ whole genome shotgun (WGS) entry which is preliminary data.</text>
</comment>
<dbReference type="Pfam" id="PF00877">
    <property type="entry name" value="NLPC_P60"/>
    <property type="match status" value="1"/>
</dbReference>
<dbReference type="Gene3D" id="2.30.30.40">
    <property type="entry name" value="SH3 Domains"/>
    <property type="match status" value="1"/>
</dbReference>
<dbReference type="SUPFAM" id="SSF54001">
    <property type="entry name" value="Cysteine proteinases"/>
    <property type="match status" value="1"/>
</dbReference>
<sequence length="302" mass="33982">MELIRKTIAVTTATLWTSPEKARPIDQKAITNPVKLESWIENLTYSQSLELCDDNHIQSQVLYGEEVIILDERGNWSYVLVPSQPSSKDERGYPGWIPTVQLSEQVPEQFDSSITVNKHGARMITVNGDTELSLSFQTVLPLMEESQSDYLVWTPHGKSIVQKDDANLRPSKTPYGTGEDLVHEAEQFIGLLYLWGGMSSFGYDCSGFSYNMARAIGCTIPRDAHDQFKGGKVIKDGEWEKGDLLFFAYEQGKGAVHHVGIYYGEGRMIHSPSTGRFIEITPLKGTLYEEELCGVRRYWGNS</sequence>
<protein>
    <submittedName>
        <fullName evidence="6">Peptidase</fullName>
    </submittedName>
</protein>
<name>A0A0J6FZ01_9BACL</name>
<accession>A0A0J6FZ01</accession>
<evidence type="ECO:0000256" key="2">
    <source>
        <dbReference type="ARBA" id="ARBA00022670"/>
    </source>
</evidence>
<keyword evidence="3" id="KW-0378">Hydrolase</keyword>
<dbReference type="InterPro" id="IPR051202">
    <property type="entry name" value="Peptidase_C40"/>
</dbReference>
<organism evidence="6 7">
    <name type="scientific">Guptibacillus hwajinpoensis</name>
    <dbReference type="NCBI Taxonomy" id="208199"/>
    <lineage>
        <taxon>Bacteria</taxon>
        <taxon>Bacillati</taxon>
        <taxon>Bacillota</taxon>
        <taxon>Bacilli</taxon>
        <taxon>Bacillales</taxon>
        <taxon>Guptibacillaceae</taxon>
        <taxon>Guptibacillus</taxon>
    </lineage>
</organism>
<evidence type="ECO:0000256" key="4">
    <source>
        <dbReference type="ARBA" id="ARBA00022807"/>
    </source>
</evidence>
<dbReference type="RefSeq" id="WP_048310851.1">
    <property type="nucleotide sequence ID" value="NZ_CP119526.1"/>
</dbReference>
<dbReference type="EMBL" id="LELK01000001">
    <property type="protein sequence ID" value="KMM39622.1"/>
    <property type="molecule type" value="Genomic_DNA"/>
</dbReference>
<dbReference type="GO" id="GO:0008234">
    <property type="term" value="F:cysteine-type peptidase activity"/>
    <property type="evidence" value="ECO:0007669"/>
    <property type="project" value="UniProtKB-KW"/>
</dbReference>
<evidence type="ECO:0000313" key="6">
    <source>
        <dbReference type="EMBL" id="KMM39622.1"/>
    </source>
</evidence>
<dbReference type="OrthoDB" id="9813368at2"/>
<proteinExistence type="inferred from homology"/>
<dbReference type="Pfam" id="PF23795">
    <property type="entry name" value="SH3_YKFC_2nd"/>
    <property type="match status" value="1"/>
</dbReference>
<comment type="similarity">
    <text evidence="1">Belongs to the peptidase C40 family.</text>
</comment>
<dbReference type="GO" id="GO:0006508">
    <property type="term" value="P:proteolysis"/>
    <property type="evidence" value="ECO:0007669"/>
    <property type="project" value="UniProtKB-KW"/>
</dbReference>
<keyword evidence="4" id="KW-0788">Thiol protease</keyword>